<evidence type="ECO:0000259" key="1">
    <source>
        <dbReference type="PROSITE" id="PS50174"/>
    </source>
</evidence>
<dbReference type="GO" id="GO:0003676">
    <property type="term" value="F:nucleic acid binding"/>
    <property type="evidence" value="ECO:0007669"/>
    <property type="project" value="UniProtKB-UniRule"/>
</dbReference>
<dbReference type="InterPro" id="IPR021859">
    <property type="entry name" value="XTBD"/>
</dbReference>
<dbReference type="AlphaFoldDB" id="A0A0K2UCV8"/>
<feature type="domain" description="G-patch" evidence="1">
    <location>
        <begin position="245"/>
        <end position="295"/>
    </location>
</feature>
<dbReference type="PANTHER" id="PTHR48430">
    <property type="entry name" value="PARTNER OF XRN-2 PROTEIN 1"/>
    <property type="match status" value="1"/>
</dbReference>
<dbReference type="PROSITE" id="PS51827">
    <property type="entry name" value="XTBD"/>
    <property type="match status" value="1"/>
</dbReference>
<dbReference type="Pfam" id="PF01585">
    <property type="entry name" value="G-patch"/>
    <property type="match status" value="1"/>
</dbReference>
<sequence length="388" mass="44515">MSDEFEKFRNPHDSNHQWLLKKRFMEENRDDYDEYRLASLAEVFICSRFLGCNYPKETMDLVLRLSKNLDSEVQNLKSRSLQRTLVSSKVAAKGFVNKSDKLDDSTTTSSKEEKDLFPHFKNSLTIHKDHPYSAFFIVLSPKYKENALSILIRSSIFSKIPLVWELDNKSSPVKCTIFLENILISEEMGENDKKAKFNASEDAIIKLRKRCYSLKIKVPYSSDFPEVKLCRNQETDPQNRDCFTDKNIGFKLLKGMGWKGKGGLGKNLDGVSEMTPIISVGRDFMDRAGFGMQNTDTDWKKSVTSKINEYVKSDSMNDLAFAIEFDKEQRKAIHQIALQYGLKSKSIGTGDDRKLILSRKIENQDLLEYLLRNGGANDKYELIPPLSS</sequence>
<dbReference type="Pfam" id="PF11952">
    <property type="entry name" value="XTBD"/>
    <property type="match status" value="1"/>
</dbReference>
<reference evidence="5" key="1">
    <citation type="submission" date="2014-05" db="EMBL/GenBank/DDBJ databases">
        <authorList>
            <person name="Chronopoulou M."/>
        </authorList>
    </citation>
    <scope>NUCLEOTIDE SEQUENCE</scope>
    <source>
        <tissue evidence="5">Whole organism</tissue>
    </source>
</reference>
<dbReference type="SUPFAM" id="SSF82708">
    <property type="entry name" value="R3H domain"/>
    <property type="match status" value="1"/>
</dbReference>
<protein>
    <submittedName>
        <fullName evidence="4">(salmon louse) hypothetical protein</fullName>
    </submittedName>
    <submittedName>
        <fullName evidence="5">NFkappaBrepressing factorlike [Bombus impatiens]</fullName>
    </submittedName>
</protein>
<evidence type="ECO:0000313" key="4">
    <source>
        <dbReference type="EMBL" id="CAF2851064.1"/>
    </source>
</evidence>
<evidence type="ECO:0000313" key="5">
    <source>
        <dbReference type="EMBL" id="CDW36084.1"/>
    </source>
</evidence>
<dbReference type="OrthoDB" id="2359216at2759"/>
<name>A0A0K2UCV8_LEPSM</name>
<feature type="domain" description="R3H" evidence="2">
    <location>
        <begin position="297"/>
        <end position="361"/>
    </location>
</feature>
<dbReference type="PANTHER" id="PTHR48430:SF1">
    <property type="entry name" value="PARTNER OF XRN-2 PROTEIN 1"/>
    <property type="match status" value="1"/>
</dbReference>
<organism evidence="5">
    <name type="scientific">Lepeophtheirus salmonis</name>
    <name type="common">Salmon louse</name>
    <name type="synonym">Caligus salmonis</name>
    <dbReference type="NCBI Taxonomy" id="72036"/>
    <lineage>
        <taxon>Eukaryota</taxon>
        <taxon>Metazoa</taxon>
        <taxon>Ecdysozoa</taxon>
        <taxon>Arthropoda</taxon>
        <taxon>Crustacea</taxon>
        <taxon>Multicrustacea</taxon>
        <taxon>Hexanauplia</taxon>
        <taxon>Copepoda</taxon>
        <taxon>Siphonostomatoida</taxon>
        <taxon>Caligidae</taxon>
        <taxon>Lepeophtheirus</taxon>
    </lineage>
</organism>
<reference evidence="4" key="2">
    <citation type="submission" date="2021-02" db="EMBL/GenBank/DDBJ databases">
        <authorList>
            <person name="Bekaert M."/>
        </authorList>
    </citation>
    <scope>NUCLEOTIDE SEQUENCE</scope>
    <source>
        <strain evidence="4">IoA-00</strain>
    </source>
</reference>
<dbReference type="InterPro" id="IPR036867">
    <property type="entry name" value="R3H_dom_sf"/>
</dbReference>
<gene>
    <name evidence="4" type="ORF">LSAA_5538</name>
</gene>
<keyword evidence="6" id="KW-1185">Reference proteome</keyword>
<dbReference type="PROSITE" id="PS50174">
    <property type="entry name" value="G_PATCH"/>
    <property type="match status" value="1"/>
</dbReference>
<dbReference type="EMBL" id="HG994593">
    <property type="protein sequence ID" value="CAF2851064.1"/>
    <property type="molecule type" value="Genomic_DNA"/>
</dbReference>
<dbReference type="SMART" id="SM00443">
    <property type="entry name" value="G_patch"/>
    <property type="match status" value="1"/>
</dbReference>
<dbReference type="InterPro" id="IPR001374">
    <property type="entry name" value="R3H_dom"/>
</dbReference>
<evidence type="ECO:0000313" key="6">
    <source>
        <dbReference type="Proteomes" id="UP000675881"/>
    </source>
</evidence>
<dbReference type="Gene3D" id="3.30.1370.50">
    <property type="entry name" value="R3H-like domain"/>
    <property type="match status" value="1"/>
</dbReference>
<dbReference type="InterPro" id="IPR000467">
    <property type="entry name" value="G_patch_dom"/>
</dbReference>
<proteinExistence type="predicted"/>
<evidence type="ECO:0000259" key="3">
    <source>
        <dbReference type="PROSITE" id="PS51827"/>
    </source>
</evidence>
<dbReference type="Pfam" id="PF01424">
    <property type="entry name" value="R3H"/>
    <property type="match status" value="1"/>
</dbReference>
<feature type="domain" description="XRN2-binding (XTBD)" evidence="3">
    <location>
        <begin position="5"/>
        <end position="89"/>
    </location>
</feature>
<dbReference type="Proteomes" id="UP000675881">
    <property type="component" value="Chromosome 14"/>
</dbReference>
<dbReference type="PROSITE" id="PS51061">
    <property type="entry name" value="R3H"/>
    <property type="match status" value="1"/>
</dbReference>
<dbReference type="EMBL" id="HACA01018723">
    <property type="protein sequence ID" value="CDW36084.1"/>
    <property type="molecule type" value="Transcribed_RNA"/>
</dbReference>
<accession>A0A0K2UCV8</accession>
<evidence type="ECO:0000259" key="2">
    <source>
        <dbReference type="PROSITE" id="PS51061"/>
    </source>
</evidence>